<dbReference type="InterPro" id="IPR036322">
    <property type="entry name" value="WD40_repeat_dom_sf"/>
</dbReference>
<dbReference type="SUPFAM" id="SSF50978">
    <property type="entry name" value="WD40 repeat-like"/>
    <property type="match status" value="1"/>
</dbReference>
<protein>
    <submittedName>
        <fullName evidence="1">Uncharacterized protein</fullName>
    </submittedName>
</protein>
<proteinExistence type="predicted"/>
<dbReference type="Gene3D" id="2.130.10.10">
    <property type="entry name" value="YVTN repeat-like/Quinoprotein amine dehydrogenase"/>
    <property type="match status" value="1"/>
</dbReference>
<dbReference type="InterPro" id="IPR015943">
    <property type="entry name" value="WD40/YVTN_repeat-like_dom_sf"/>
</dbReference>
<sequence length="317" mass="35730">MSELKNIDIQVLDASSSSDFVAVEDRSDLKIQSKMPLFAADFIENQNILLIGGGGGGRTGIRNGVIIGRIEGNGSQKTKDQNLKKMVFLKILNFDQNLARCIFVKSDLIAVSYGKYLVFIKNSEISNLLNEDRSPIEKIECERIGFNIKDPDFVVRHMSLNPDGNKMAVVISDNTISLHLLQIGSKWPKMEFEGTIIAPRQITSIAWSPNGQEIVIAYNWKYFSVFKSSSPHNEIARIPIESWLHRNDQIMAFKEAIFVNQKKLLFAVNLLKGKSPISGGAICFYERSFNDSQNWILKRFCVVNKSGVVLKVFCQNF</sequence>
<accession>A0ABV2ANS0</accession>
<keyword evidence="2" id="KW-1185">Reference proteome</keyword>
<organism evidence="1 2">
    <name type="scientific">Bonamia ostreae</name>
    <dbReference type="NCBI Taxonomy" id="126728"/>
    <lineage>
        <taxon>Eukaryota</taxon>
        <taxon>Sar</taxon>
        <taxon>Rhizaria</taxon>
        <taxon>Endomyxa</taxon>
        <taxon>Ascetosporea</taxon>
        <taxon>Haplosporida</taxon>
        <taxon>Bonamia</taxon>
    </lineage>
</organism>
<dbReference type="EMBL" id="JBDODL010001241">
    <property type="protein sequence ID" value="MES1921321.1"/>
    <property type="molecule type" value="Genomic_DNA"/>
</dbReference>
<name>A0ABV2ANS0_9EUKA</name>
<dbReference type="Proteomes" id="UP001439008">
    <property type="component" value="Unassembled WGS sequence"/>
</dbReference>
<reference evidence="1 2" key="1">
    <citation type="journal article" date="2024" name="BMC Biol.">
        <title>Comparative genomics of Ascetosporea gives new insight into the evolutionary basis for animal parasitism in Rhizaria.</title>
        <authorList>
            <person name="Hiltunen Thoren M."/>
            <person name="Onut-Brannstrom I."/>
            <person name="Alfjorden A."/>
            <person name="Peckova H."/>
            <person name="Swords F."/>
            <person name="Hooper C."/>
            <person name="Holzer A.S."/>
            <person name="Bass D."/>
            <person name="Burki F."/>
        </authorList>
    </citation>
    <scope>NUCLEOTIDE SEQUENCE [LARGE SCALE GENOMIC DNA]</scope>
    <source>
        <strain evidence="1">20-A016</strain>
    </source>
</reference>
<evidence type="ECO:0000313" key="2">
    <source>
        <dbReference type="Proteomes" id="UP001439008"/>
    </source>
</evidence>
<comment type="caution">
    <text evidence="1">The sequence shown here is derived from an EMBL/GenBank/DDBJ whole genome shotgun (WGS) entry which is preliminary data.</text>
</comment>
<evidence type="ECO:0000313" key="1">
    <source>
        <dbReference type="EMBL" id="MES1921321.1"/>
    </source>
</evidence>
<gene>
    <name evidence="1" type="ORF">MHBO_002864</name>
</gene>